<keyword evidence="1" id="KW-0812">Transmembrane</keyword>
<evidence type="ECO:0000313" key="2">
    <source>
        <dbReference type="EMBL" id="TSJ97627.1"/>
    </source>
</evidence>
<dbReference type="RefSeq" id="WP_144092708.1">
    <property type="nucleotide sequence ID" value="NZ_JBHZLC010000014.1"/>
</dbReference>
<protein>
    <submittedName>
        <fullName evidence="2">Uncharacterized protein</fullName>
    </submittedName>
</protein>
<reference evidence="2 3" key="1">
    <citation type="submission" date="2019-07" db="EMBL/GenBank/DDBJ databases">
        <title>Gilliamella genomes.</title>
        <authorList>
            <person name="Zheng H."/>
        </authorList>
    </citation>
    <scope>NUCLEOTIDE SEQUENCE [LARGE SCALE GENOMIC DNA]</scope>
    <source>
        <strain evidence="2 3">W8127</strain>
    </source>
</reference>
<dbReference type="AlphaFoldDB" id="A0A556S8X6"/>
<evidence type="ECO:0000313" key="3">
    <source>
        <dbReference type="Proteomes" id="UP000319483"/>
    </source>
</evidence>
<keyword evidence="1" id="KW-0472">Membrane</keyword>
<name>A0A556S8X6_9GAMM</name>
<dbReference type="Proteomes" id="UP000319483">
    <property type="component" value="Unassembled WGS sequence"/>
</dbReference>
<comment type="caution">
    <text evidence="2">The sequence shown here is derived from an EMBL/GenBank/DDBJ whole genome shotgun (WGS) entry which is preliminary data.</text>
</comment>
<evidence type="ECO:0000256" key="1">
    <source>
        <dbReference type="SAM" id="Phobius"/>
    </source>
</evidence>
<feature type="transmembrane region" description="Helical" evidence="1">
    <location>
        <begin position="158"/>
        <end position="182"/>
    </location>
</feature>
<proteinExistence type="predicted"/>
<keyword evidence="1" id="KW-1133">Transmembrane helix</keyword>
<gene>
    <name evidence="2" type="ORF">FPQ15_10995</name>
</gene>
<organism evidence="2 3">
    <name type="scientific">Gilliamella apicola</name>
    <dbReference type="NCBI Taxonomy" id="1196095"/>
    <lineage>
        <taxon>Bacteria</taxon>
        <taxon>Pseudomonadati</taxon>
        <taxon>Pseudomonadota</taxon>
        <taxon>Gammaproteobacteria</taxon>
        <taxon>Orbales</taxon>
        <taxon>Orbaceae</taxon>
        <taxon>Gilliamella</taxon>
    </lineage>
</organism>
<feature type="transmembrane region" description="Helical" evidence="1">
    <location>
        <begin position="24"/>
        <end position="43"/>
    </location>
</feature>
<feature type="transmembrane region" description="Helical" evidence="1">
    <location>
        <begin position="63"/>
        <end position="89"/>
    </location>
</feature>
<dbReference type="EMBL" id="VMHM01000015">
    <property type="protein sequence ID" value="TSJ97627.1"/>
    <property type="molecule type" value="Genomic_DNA"/>
</dbReference>
<accession>A0A556S8X6</accession>
<feature type="transmembrane region" description="Helical" evidence="1">
    <location>
        <begin position="194"/>
        <end position="211"/>
    </location>
</feature>
<sequence>MNLSQKVDLNTFYSFLEKAWQPMWLANFVYCYLFVDVISFYISGSGIFSYSLVHILDVSFANIIIIITLFGIFSIFLLPIIEIIASNLITKIDLKFLKKTSLTNDYKLSKGYVSYHQLSNSEIVKKFDKFPDYLMNIYLTESEKFDLKLKNKYKLQNLIVGIFIFSIFEIFVIDSVGANTIYCYFQLFFEDKVSFVYVIIFFLLSISYYKLCNSFPNSRFYNPILYAQIENIKTG</sequence>